<name>A0AAN6IVW4_EXODE</name>
<comment type="caution">
    <text evidence="3">The sequence shown here is derived from an EMBL/GenBank/DDBJ whole genome shotgun (WGS) entry which is preliminary data.</text>
</comment>
<feature type="coiled-coil region" evidence="1">
    <location>
        <begin position="84"/>
        <end position="118"/>
    </location>
</feature>
<sequence length="238" mass="26923">MMHRPKRRRLDGSPAFQNKPFRSPLKRADIREAEPHGNLNDRAEPERRLTSAPTSSIDTSDIPPRSLSSSSSALESTVVPTAANQDLRKEHSALSRQLAQLRQSLDTAKQALDIETSNQDVELRRLIAKWRAVAQEAAEELFVDAKERVQAMGGVHAWQRRNEQDARLWNDNGPEQPDGQCDDTARHSPLVGDDDLDGSNDLDEDEGEASFNMEMMLRQMNVDPRVIGYDEDLERWVE</sequence>
<dbReference type="PANTHER" id="PTHR28527">
    <property type="entry name" value="MATING-TYPE SWITCHING PROTEIN SWI2-RELATED"/>
    <property type="match status" value="1"/>
</dbReference>
<gene>
    <name evidence="3" type="ORF">HRR80_003324</name>
</gene>
<evidence type="ECO:0000313" key="4">
    <source>
        <dbReference type="Proteomes" id="UP001161757"/>
    </source>
</evidence>
<feature type="region of interest" description="Disordered" evidence="2">
    <location>
        <begin position="168"/>
        <end position="206"/>
    </location>
</feature>
<feature type="compositionally biased region" description="Low complexity" evidence="2">
    <location>
        <begin position="66"/>
        <end position="76"/>
    </location>
</feature>
<dbReference type="PANTHER" id="PTHR28527:SF1">
    <property type="entry name" value="SWI5-DEPENDENT RECOMBINATION DNA REPAIR PROTEIN 1"/>
    <property type="match status" value="1"/>
</dbReference>
<proteinExistence type="predicted"/>
<evidence type="ECO:0000256" key="1">
    <source>
        <dbReference type="SAM" id="Coils"/>
    </source>
</evidence>
<feature type="compositionally biased region" description="Basic and acidic residues" evidence="2">
    <location>
        <begin position="26"/>
        <end position="49"/>
    </location>
</feature>
<dbReference type="GO" id="GO:0006310">
    <property type="term" value="P:DNA recombination"/>
    <property type="evidence" value="ECO:0007669"/>
    <property type="project" value="TreeGrafter"/>
</dbReference>
<reference evidence="3" key="1">
    <citation type="submission" date="2023-01" db="EMBL/GenBank/DDBJ databases">
        <title>Exophiala dermititidis isolated from Cystic Fibrosis Patient.</title>
        <authorList>
            <person name="Kurbessoian T."/>
            <person name="Crocker A."/>
            <person name="Murante D."/>
            <person name="Hogan D.A."/>
            <person name="Stajich J.E."/>
        </authorList>
    </citation>
    <scope>NUCLEOTIDE SEQUENCE</scope>
    <source>
        <strain evidence="3">Ex8</strain>
    </source>
</reference>
<feature type="region of interest" description="Disordered" evidence="2">
    <location>
        <begin position="1"/>
        <end position="79"/>
    </location>
</feature>
<organism evidence="3 4">
    <name type="scientific">Exophiala dermatitidis</name>
    <name type="common">Black yeast-like fungus</name>
    <name type="synonym">Wangiella dermatitidis</name>
    <dbReference type="NCBI Taxonomy" id="5970"/>
    <lineage>
        <taxon>Eukaryota</taxon>
        <taxon>Fungi</taxon>
        <taxon>Dikarya</taxon>
        <taxon>Ascomycota</taxon>
        <taxon>Pezizomycotina</taxon>
        <taxon>Eurotiomycetes</taxon>
        <taxon>Chaetothyriomycetidae</taxon>
        <taxon>Chaetothyriales</taxon>
        <taxon>Herpotrichiellaceae</taxon>
        <taxon>Exophiala</taxon>
    </lineage>
</organism>
<protein>
    <recommendedName>
        <fullName evidence="5">Swi5-dependent recombination DNA repair protein 1</fullName>
    </recommendedName>
</protein>
<dbReference type="Proteomes" id="UP001161757">
    <property type="component" value="Unassembled WGS sequence"/>
</dbReference>
<feature type="compositionally biased region" description="Acidic residues" evidence="2">
    <location>
        <begin position="192"/>
        <end position="206"/>
    </location>
</feature>
<keyword evidence="1" id="KW-0175">Coiled coil</keyword>
<evidence type="ECO:0000313" key="3">
    <source>
        <dbReference type="EMBL" id="KAJ8993299.1"/>
    </source>
</evidence>
<evidence type="ECO:0008006" key="5">
    <source>
        <dbReference type="Google" id="ProtNLM"/>
    </source>
</evidence>
<accession>A0AAN6IVW4</accession>
<evidence type="ECO:0000256" key="2">
    <source>
        <dbReference type="SAM" id="MobiDB-lite"/>
    </source>
</evidence>
<dbReference type="Gene3D" id="6.10.140.1020">
    <property type="match status" value="1"/>
</dbReference>
<dbReference type="EMBL" id="JAJGCB010000004">
    <property type="protein sequence ID" value="KAJ8993299.1"/>
    <property type="molecule type" value="Genomic_DNA"/>
</dbReference>
<dbReference type="AlphaFoldDB" id="A0AAN6IVW4"/>